<sequence length="410" mass="46828">MVDNSKESKINVDNFDFADEQATNDAPMLINYLVSRLQQAMGNPSLQREVQRQLRAHGILQAHHHDERTPRKPPCETPKRGLSPIREGLKNLLLDDASPSQRRTQEPPPKERERSESPATSAEMAPRRRQTKRSPSPPKRRRPSHSSPRHNSKRDDKKQEKKKARKRTPSSPSSSSSSSYESDGKDDEDQDKKKARKRSPSFPRSSNSSPSEESDGATIEPSKRRGHRKSYAAWKRSSKLNKFKEGGKSISFLTYDGTFGATNKVLAFIQQFDAAFGDEGFTESSKLRHVAMHFQKSSRQWWSSLQANGEDPRTWKALRASIMKQFLATDAKDKVITEWRSLKLSPYESIHKYVDKFWDLQLKATVFKKLDFGEQKQQFCAGLTEEMAEYVNSQRPRTISAVIHHTMVAS</sequence>
<dbReference type="InterPro" id="IPR005162">
    <property type="entry name" value="Retrotrans_gag_dom"/>
</dbReference>
<feature type="compositionally biased region" description="Low complexity" evidence="1">
    <location>
        <begin position="169"/>
        <end position="179"/>
    </location>
</feature>
<proteinExistence type="predicted"/>
<accession>A0A9D4U8N9</accession>
<feature type="compositionally biased region" description="Basic residues" evidence="1">
    <location>
        <begin position="127"/>
        <end position="152"/>
    </location>
</feature>
<feature type="compositionally biased region" description="Basic and acidic residues" evidence="1">
    <location>
        <begin position="63"/>
        <end position="79"/>
    </location>
</feature>
<dbReference type="Proteomes" id="UP000886520">
    <property type="component" value="Chromosome 21"/>
</dbReference>
<dbReference type="AlphaFoldDB" id="A0A9D4U8N9"/>
<comment type="caution">
    <text evidence="3">The sequence shown here is derived from an EMBL/GenBank/DDBJ whole genome shotgun (WGS) entry which is preliminary data.</text>
</comment>
<dbReference type="Pfam" id="PF03732">
    <property type="entry name" value="Retrotrans_gag"/>
    <property type="match status" value="1"/>
</dbReference>
<gene>
    <name evidence="3" type="ORF">GOP47_0022091</name>
</gene>
<feature type="compositionally biased region" description="Basic and acidic residues" evidence="1">
    <location>
        <begin position="103"/>
        <end position="116"/>
    </location>
</feature>
<feature type="compositionally biased region" description="Low complexity" evidence="1">
    <location>
        <begin position="200"/>
        <end position="211"/>
    </location>
</feature>
<protein>
    <recommendedName>
        <fullName evidence="2">Retrotransposon gag domain-containing protein</fullName>
    </recommendedName>
</protein>
<evidence type="ECO:0000313" key="3">
    <source>
        <dbReference type="EMBL" id="KAI5063544.1"/>
    </source>
</evidence>
<evidence type="ECO:0000259" key="2">
    <source>
        <dbReference type="Pfam" id="PF03732"/>
    </source>
</evidence>
<name>A0A9D4U8N9_ADICA</name>
<dbReference type="OrthoDB" id="2008077at2759"/>
<evidence type="ECO:0000256" key="1">
    <source>
        <dbReference type="SAM" id="MobiDB-lite"/>
    </source>
</evidence>
<organism evidence="3 4">
    <name type="scientific">Adiantum capillus-veneris</name>
    <name type="common">Maidenhair fern</name>
    <dbReference type="NCBI Taxonomy" id="13818"/>
    <lineage>
        <taxon>Eukaryota</taxon>
        <taxon>Viridiplantae</taxon>
        <taxon>Streptophyta</taxon>
        <taxon>Embryophyta</taxon>
        <taxon>Tracheophyta</taxon>
        <taxon>Polypodiopsida</taxon>
        <taxon>Polypodiidae</taxon>
        <taxon>Polypodiales</taxon>
        <taxon>Pteridineae</taxon>
        <taxon>Pteridaceae</taxon>
        <taxon>Vittarioideae</taxon>
        <taxon>Adiantum</taxon>
    </lineage>
</organism>
<reference evidence="3" key="1">
    <citation type="submission" date="2021-01" db="EMBL/GenBank/DDBJ databases">
        <title>Adiantum capillus-veneris genome.</title>
        <authorList>
            <person name="Fang Y."/>
            <person name="Liao Q."/>
        </authorList>
    </citation>
    <scope>NUCLEOTIDE SEQUENCE</scope>
    <source>
        <strain evidence="3">H3</strain>
        <tissue evidence="3">Leaf</tissue>
    </source>
</reference>
<feature type="region of interest" description="Disordered" evidence="1">
    <location>
        <begin position="61"/>
        <end position="233"/>
    </location>
</feature>
<feature type="compositionally biased region" description="Basic residues" evidence="1">
    <location>
        <begin position="224"/>
        <end position="233"/>
    </location>
</feature>
<feature type="domain" description="Retrotransposon gag" evidence="2">
    <location>
        <begin position="290"/>
        <end position="384"/>
    </location>
</feature>
<evidence type="ECO:0000313" key="4">
    <source>
        <dbReference type="Proteomes" id="UP000886520"/>
    </source>
</evidence>
<dbReference type="EMBL" id="JABFUD020000021">
    <property type="protein sequence ID" value="KAI5063544.1"/>
    <property type="molecule type" value="Genomic_DNA"/>
</dbReference>
<keyword evidence="4" id="KW-1185">Reference proteome</keyword>